<reference evidence="1 2" key="2">
    <citation type="journal article" date="2015" name="Eukaryot. Cell">
        <title>Asexual propagation of a virulent clone complex in a human and feline outbreak of sporotrichosis.</title>
        <authorList>
            <person name="Teixeira Mde M."/>
            <person name="Rodrigues A.M."/>
            <person name="Tsui C.K."/>
            <person name="de Almeida L.G."/>
            <person name="Van Diepeningen A.D."/>
            <person name="van den Ende B.G."/>
            <person name="Fernandes G.F."/>
            <person name="Kano R."/>
            <person name="Hamelin R.C."/>
            <person name="Lopes-Bezerra L.M."/>
            <person name="Vasconcelos A.T."/>
            <person name="de Hoog S."/>
            <person name="de Camargo Z.P."/>
            <person name="Felipe M.S."/>
        </authorList>
    </citation>
    <scope>NUCLEOTIDE SEQUENCE [LARGE SCALE GENOMIC DNA]</scope>
    <source>
        <strain evidence="1 2">1099-18</strain>
    </source>
</reference>
<evidence type="ECO:0000313" key="2">
    <source>
        <dbReference type="Proteomes" id="UP000033710"/>
    </source>
</evidence>
<dbReference type="EMBL" id="AXCR01000012">
    <property type="protein sequence ID" value="KJR80958.1"/>
    <property type="molecule type" value="Genomic_DNA"/>
</dbReference>
<name>A0A0F2LU17_SPOSC</name>
<dbReference type="VEuPathDB" id="FungiDB:SPSK_05718"/>
<proteinExistence type="predicted"/>
<accession>A0A0F2LU17</accession>
<evidence type="ECO:0000313" key="1">
    <source>
        <dbReference type="EMBL" id="KJR80958.1"/>
    </source>
</evidence>
<organism evidence="1 2">
    <name type="scientific">Sporothrix schenckii 1099-18</name>
    <dbReference type="NCBI Taxonomy" id="1397361"/>
    <lineage>
        <taxon>Eukaryota</taxon>
        <taxon>Fungi</taxon>
        <taxon>Dikarya</taxon>
        <taxon>Ascomycota</taxon>
        <taxon>Pezizomycotina</taxon>
        <taxon>Sordariomycetes</taxon>
        <taxon>Sordariomycetidae</taxon>
        <taxon>Ophiostomatales</taxon>
        <taxon>Ophiostomataceae</taxon>
        <taxon>Sporothrix</taxon>
    </lineage>
</organism>
<dbReference type="AlphaFoldDB" id="A0A0F2LU17"/>
<reference evidence="1 2" key="1">
    <citation type="journal article" date="2014" name="BMC Genomics">
        <title>Comparative genomics of the major fungal agents of human and animal Sporotrichosis: Sporothrix schenckii and Sporothrix brasiliensis.</title>
        <authorList>
            <person name="Teixeira M.M."/>
            <person name="de Almeida L.G."/>
            <person name="Kubitschek-Barreira P."/>
            <person name="Alves F.L."/>
            <person name="Kioshima E.S."/>
            <person name="Abadio A.K."/>
            <person name="Fernandes L."/>
            <person name="Derengowski L.S."/>
            <person name="Ferreira K.S."/>
            <person name="Souza R.C."/>
            <person name="Ruiz J.C."/>
            <person name="de Andrade N.C."/>
            <person name="Paes H.C."/>
            <person name="Nicola A.M."/>
            <person name="Albuquerque P."/>
            <person name="Gerber A.L."/>
            <person name="Martins V.P."/>
            <person name="Peconick L.D."/>
            <person name="Neto A.V."/>
            <person name="Chaucanez C.B."/>
            <person name="Silva P.A."/>
            <person name="Cunha O.L."/>
            <person name="de Oliveira F.F."/>
            <person name="dos Santos T.C."/>
            <person name="Barros A.L."/>
            <person name="Soares M.A."/>
            <person name="de Oliveira L.M."/>
            <person name="Marini M.M."/>
            <person name="Villalobos-Duno H."/>
            <person name="Cunha M.M."/>
            <person name="de Hoog S."/>
            <person name="da Silveira J.F."/>
            <person name="Henrissat B."/>
            <person name="Nino-Vega G.A."/>
            <person name="Cisalpino P.S."/>
            <person name="Mora-Montes H.M."/>
            <person name="Almeida S.R."/>
            <person name="Stajich J.E."/>
            <person name="Lopes-Bezerra L.M."/>
            <person name="Vasconcelos A.T."/>
            <person name="Felipe M.S."/>
        </authorList>
    </citation>
    <scope>NUCLEOTIDE SEQUENCE [LARGE SCALE GENOMIC DNA]</scope>
    <source>
        <strain evidence="1 2">1099-18</strain>
    </source>
</reference>
<dbReference type="GeneID" id="27667733"/>
<dbReference type="KEGG" id="ssck:SPSK_05718"/>
<gene>
    <name evidence="1" type="ORF">SPSK_05718</name>
</gene>
<protein>
    <submittedName>
        <fullName evidence="1">Uncharacterized protein</fullName>
    </submittedName>
</protein>
<dbReference type="Proteomes" id="UP000033710">
    <property type="component" value="Unassembled WGS sequence"/>
</dbReference>
<comment type="caution">
    <text evidence="1">The sequence shown here is derived from an EMBL/GenBank/DDBJ whole genome shotgun (WGS) entry which is preliminary data.</text>
</comment>
<dbReference type="RefSeq" id="XP_016583634.1">
    <property type="nucleotide sequence ID" value="XM_016732456.1"/>
</dbReference>
<sequence length="103" mass="11006">MSPSLSSASAPSASVSPSGLFMALFVRLQAQKPQTPASSKYWARLACSTRSRHRRLPDCHFHLARQVLVPAAAKDGANEMRVDVPVASLTVGDVEPHGAHRSS</sequence>